<dbReference type="GeneID" id="39598819"/>
<comment type="caution">
    <text evidence="1">The sequence shown here is derived from an EMBL/GenBank/DDBJ whole genome shotgun (WGS) entry which is preliminary data.</text>
</comment>
<organism evidence="1 2">
    <name type="scientific">Byssochlamys spectabilis</name>
    <name type="common">Paecilomyces variotii</name>
    <dbReference type="NCBI Taxonomy" id="264951"/>
    <lineage>
        <taxon>Eukaryota</taxon>
        <taxon>Fungi</taxon>
        <taxon>Dikarya</taxon>
        <taxon>Ascomycota</taxon>
        <taxon>Pezizomycotina</taxon>
        <taxon>Eurotiomycetes</taxon>
        <taxon>Eurotiomycetidae</taxon>
        <taxon>Eurotiales</taxon>
        <taxon>Thermoascaceae</taxon>
        <taxon>Paecilomyces</taxon>
    </lineage>
</organism>
<proteinExistence type="predicted"/>
<accession>A0A443I6H8</accession>
<dbReference type="RefSeq" id="XP_028489329.1">
    <property type="nucleotide sequence ID" value="XM_028629542.1"/>
</dbReference>
<name>A0A443I6H8_BYSSP</name>
<dbReference type="VEuPathDB" id="FungiDB:C8Q69DRAFT_452020"/>
<dbReference type="STRING" id="264951.A0A443I6H8"/>
<reference evidence="1 2" key="1">
    <citation type="journal article" date="2018" name="Front. Microbiol.">
        <title>Genomic and genetic insights into a cosmopolitan fungus, Paecilomyces variotii (Eurotiales).</title>
        <authorList>
            <person name="Urquhart A.S."/>
            <person name="Mondo S.J."/>
            <person name="Makela M.R."/>
            <person name="Hane J.K."/>
            <person name="Wiebenga A."/>
            <person name="He G."/>
            <person name="Mihaltcheva S."/>
            <person name="Pangilinan J."/>
            <person name="Lipzen A."/>
            <person name="Barry K."/>
            <person name="de Vries R.P."/>
            <person name="Grigoriev I.V."/>
            <person name="Idnurm A."/>
        </authorList>
    </citation>
    <scope>NUCLEOTIDE SEQUENCE [LARGE SCALE GENOMIC DNA]</scope>
    <source>
        <strain evidence="1 2">CBS 101075</strain>
    </source>
</reference>
<evidence type="ECO:0000313" key="1">
    <source>
        <dbReference type="EMBL" id="RWQ99684.1"/>
    </source>
</evidence>
<dbReference type="AlphaFoldDB" id="A0A443I6H8"/>
<protein>
    <submittedName>
        <fullName evidence="1">Uncharacterized protein</fullName>
    </submittedName>
</protein>
<gene>
    <name evidence="1" type="ORF">C8Q69DRAFT_452020</name>
</gene>
<dbReference type="Proteomes" id="UP000283841">
    <property type="component" value="Unassembled WGS sequence"/>
</dbReference>
<dbReference type="EMBL" id="RCNU01000001">
    <property type="protein sequence ID" value="RWQ99684.1"/>
    <property type="molecule type" value="Genomic_DNA"/>
</dbReference>
<sequence length="307" mass="35278">MAKEKPRRALNALWEDLEGSFVVAEKGGVVGNDILKQLRIKVHPLEINPRGSVSMTIDNPPFLFEILPDSELRKGPLPKGSVQFREYLEPSQRPEGSLDYYWRPEACAREVSQYITYFARRTFRKLPKSRQLSSISHPDPFLLWGDLDRNYGLSWSTHVLLEAPKSDGYPIKPHITMTTVIDRVGQDGSIFYEELAPLVAAMRNRANQPEVPPEQWESLLELLDIGELPDKRVFRNEKIFPVLMLSFLGPQHARVFYARMNGNELVIGQSKLYSFERKNDANIELFARLLLSTPISIGEWQRTSEIR</sequence>
<evidence type="ECO:0000313" key="2">
    <source>
        <dbReference type="Proteomes" id="UP000283841"/>
    </source>
</evidence>
<keyword evidence="2" id="KW-1185">Reference proteome</keyword>